<keyword evidence="3" id="KW-1185">Reference proteome</keyword>
<sequence>MIAMYFQKYLNDVNYHSMYKTASMKLIWSFIFLVLFYISCYLLWSYCTIVKINKMFIQKVNKSYEKFQSTWKTSKNGDRKFLILLYKKGIDKYVGFTAANKEKLANFRGKVGSKYETNLSAAQSYKAELAALHEQMPRWITRWFRTPWNKYVDTMDVICHYTEKTCFQKNDNYYYFYCIHGERGKILLTQVTHWGKGKKKTRKQILNRIIDYGDFVDDFADRALFYLFLQLLFRNPPRKIAASMKTE</sequence>
<dbReference type="EMBL" id="JH993885">
    <property type="protein sequence ID" value="ELQ76059.1"/>
    <property type="molecule type" value="Genomic_DNA"/>
</dbReference>
<evidence type="ECO:0000313" key="2">
    <source>
        <dbReference type="EMBL" id="ELQ76059.1"/>
    </source>
</evidence>
<protein>
    <submittedName>
        <fullName evidence="2">Uncharacterized protein</fullName>
    </submittedName>
</protein>
<keyword evidence="1" id="KW-0472">Membrane</keyword>
<proteinExistence type="predicted"/>
<name>L7JXA0_TRAHO</name>
<evidence type="ECO:0000256" key="1">
    <source>
        <dbReference type="SAM" id="Phobius"/>
    </source>
</evidence>
<dbReference type="OMA" id="VICHYTE"/>
<dbReference type="Proteomes" id="UP000011185">
    <property type="component" value="Unassembled WGS sequence"/>
</dbReference>
<dbReference type="VEuPathDB" id="MicrosporidiaDB:THOM_0969"/>
<dbReference type="AlphaFoldDB" id="L7JXA0"/>
<gene>
    <name evidence="2" type="ORF">THOM_0969</name>
</gene>
<dbReference type="OrthoDB" id="10506456at2759"/>
<feature type="transmembrane region" description="Helical" evidence="1">
    <location>
        <begin position="26"/>
        <end position="44"/>
    </location>
</feature>
<dbReference type="HOGENOM" id="CLU_1125201_0_0_1"/>
<accession>L7JXA0</accession>
<evidence type="ECO:0000313" key="3">
    <source>
        <dbReference type="Proteomes" id="UP000011185"/>
    </source>
</evidence>
<organism evidence="2 3">
    <name type="scientific">Trachipleistophora hominis</name>
    <name type="common">Microsporidian parasite</name>
    <dbReference type="NCBI Taxonomy" id="72359"/>
    <lineage>
        <taxon>Eukaryota</taxon>
        <taxon>Fungi</taxon>
        <taxon>Fungi incertae sedis</taxon>
        <taxon>Microsporidia</taxon>
        <taxon>Pleistophoridae</taxon>
        <taxon>Trachipleistophora</taxon>
    </lineage>
</organism>
<dbReference type="InParanoid" id="L7JXA0"/>
<reference evidence="2 3" key="1">
    <citation type="journal article" date="2012" name="PLoS Pathog.">
        <title>The genome of the obligate intracellular parasite Trachipleistophora hominis: new insights into microsporidian genome dynamics and reductive evolution.</title>
        <authorList>
            <person name="Heinz E."/>
            <person name="Williams T.A."/>
            <person name="Nakjang S."/>
            <person name="Noel C.J."/>
            <person name="Swan D.C."/>
            <person name="Goldberg A.V."/>
            <person name="Harris S.R."/>
            <person name="Weinmaier T."/>
            <person name="Markert S."/>
            <person name="Becher D."/>
            <person name="Bernhardt J."/>
            <person name="Dagan T."/>
            <person name="Hacker C."/>
            <person name="Lucocq J.M."/>
            <person name="Schweder T."/>
            <person name="Rattei T."/>
            <person name="Hall N."/>
            <person name="Hirt R.P."/>
            <person name="Embley T.M."/>
        </authorList>
    </citation>
    <scope>NUCLEOTIDE SEQUENCE [LARGE SCALE GENOMIC DNA]</scope>
</reference>
<keyword evidence="1" id="KW-1133">Transmembrane helix</keyword>
<keyword evidence="1" id="KW-0812">Transmembrane</keyword>